<evidence type="ECO:0000313" key="1">
    <source>
        <dbReference type="EMBL" id="GFS37792.1"/>
    </source>
</evidence>
<dbReference type="Proteomes" id="UP000887013">
    <property type="component" value="Unassembled WGS sequence"/>
</dbReference>
<keyword evidence="2" id="KW-1185">Reference proteome</keyword>
<dbReference type="AlphaFoldDB" id="A0A8X6IAA4"/>
<organism evidence="1 2">
    <name type="scientific">Nephila pilipes</name>
    <name type="common">Giant wood spider</name>
    <name type="synonym">Nephila maculata</name>
    <dbReference type="NCBI Taxonomy" id="299642"/>
    <lineage>
        <taxon>Eukaryota</taxon>
        <taxon>Metazoa</taxon>
        <taxon>Ecdysozoa</taxon>
        <taxon>Arthropoda</taxon>
        <taxon>Chelicerata</taxon>
        <taxon>Arachnida</taxon>
        <taxon>Araneae</taxon>
        <taxon>Araneomorphae</taxon>
        <taxon>Entelegynae</taxon>
        <taxon>Araneoidea</taxon>
        <taxon>Nephilidae</taxon>
        <taxon>Nephila</taxon>
    </lineage>
</organism>
<sequence>MLLCRKGWDKRIRFYDFQRDRRLCEAVSFHSTPHSELKSVALPFILIDKSSFPWRSNEINSRFERVLSFEVLHSLKSGNTIFLIINGMKSTMSEPHQN</sequence>
<reference evidence="1" key="1">
    <citation type="submission" date="2020-08" db="EMBL/GenBank/DDBJ databases">
        <title>Multicomponent nature underlies the extraordinary mechanical properties of spider dragline silk.</title>
        <authorList>
            <person name="Kono N."/>
            <person name="Nakamura H."/>
            <person name="Mori M."/>
            <person name="Yoshida Y."/>
            <person name="Ohtoshi R."/>
            <person name="Malay A.D."/>
            <person name="Moran D.A.P."/>
            <person name="Tomita M."/>
            <person name="Numata K."/>
            <person name="Arakawa K."/>
        </authorList>
    </citation>
    <scope>NUCLEOTIDE SEQUENCE</scope>
</reference>
<accession>A0A8X6IAA4</accession>
<dbReference type="EMBL" id="BMAW01089045">
    <property type="protein sequence ID" value="GFS37792.1"/>
    <property type="molecule type" value="Genomic_DNA"/>
</dbReference>
<gene>
    <name evidence="1" type="ORF">NPIL_50661</name>
</gene>
<comment type="caution">
    <text evidence="1">The sequence shown here is derived from an EMBL/GenBank/DDBJ whole genome shotgun (WGS) entry which is preliminary data.</text>
</comment>
<proteinExistence type="predicted"/>
<name>A0A8X6IAA4_NEPPI</name>
<protein>
    <submittedName>
        <fullName evidence="1">Uncharacterized protein</fullName>
    </submittedName>
</protein>
<evidence type="ECO:0000313" key="2">
    <source>
        <dbReference type="Proteomes" id="UP000887013"/>
    </source>
</evidence>